<feature type="non-terminal residue" evidence="1">
    <location>
        <position position="104"/>
    </location>
</feature>
<reference evidence="1" key="2">
    <citation type="submission" date="2016-06" db="EMBL/GenBank/DDBJ databases">
        <title>The genome of a short-lived fish provides insights into sex chromosome evolution and the genetic control of aging.</title>
        <authorList>
            <person name="Reichwald K."/>
            <person name="Felder M."/>
            <person name="Petzold A."/>
            <person name="Koch P."/>
            <person name="Groth M."/>
            <person name="Platzer M."/>
        </authorList>
    </citation>
    <scope>NUCLEOTIDE SEQUENCE</scope>
    <source>
        <tissue evidence="1">Brain</tissue>
    </source>
</reference>
<organism evidence="1">
    <name type="scientific">Nothobranchius korthausae</name>
    <dbReference type="NCBI Taxonomy" id="1143690"/>
    <lineage>
        <taxon>Eukaryota</taxon>
        <taxon>Metazoa</taxon>
        <taxon>Chordata</taxon>
        <taxon>Craniata</taxon>
        <taxon>Vertebrata</taxon>
        <taxon>Euteleostomi</taxon>
        <taxon>Actinopterygii</taxon>
        <taxon>Neopterygii</taxon>
        <taxon>Teleostei</taxon>
        <taxon>Neoteleostei</taxon>
        <taxon>Acanthomorphata</taxon>
        <taxon>Ovalentaria</taxon>
        <taxon>Atherinomorphae</taxon>
        <taxon>Cyprinodontiformes</taxon>
        <taxon>Nothobranchiidae</taxon>
        <taxon>Nothobranchius</taxon>
    </lineage>
</organism>
<reference evidence="1" key="1">
    <citation type="submission" date="2016-05" db="EMBL/GenBank/DDBJ databases">
        <authorList>
            <person name="Lavstsen T."/>
            <person name="Jespersen J.S."/>
        </authorList>
    </citation>
    <scope>NUCLEOTIDE SEQUENCE</scope>
    <source>
        <tissue evidence="1">Brain</tissue>
    </source>
</reference>
<protein>
    <submittedName>
        <fullName evidence="1">Processing of 1, ribonuclease P/MRP subunit</fullName>
    </submittedName>
</protein>
<proteinExistence type="predicted"/>
<name>A0A1A8EV71_9TELE</name>
<dbReference type="AlphaFoldDB" id="A0A1A8EV71"/>
<gene>
    <name evidence="1" type="primary">POP1</name>
</gene>
<dbReference type="EMBL" id="HAEB01003916">
    <property type="protein sequence ID" value="SBQ50443.1"/>
    <property type="molecule type" value="Transcribed_RNA"/>
</dbReference>
<evidence type="ECO:0000313" key="1">
    <source>
        <dbReference type="EMBL" id="SBQ50443.1"/>
    </source>
</evidence>
<accession>A0A1A8EV71</accession>
<sequence length="104" mass="11563">MFCRLFSRESSLWCFEPLAHFNTNPHKFSLNNGAKTSATLISPPSSTKKTPKCFAFTVQPKQTGKFRRCHASGAGLYYQHGVFSVLCAWLYACAVQVCVCVCVC</sequence>
<dbReference type="EMBL" id="HAEC01013522">
    <property type="protein sequence ID" value="SBQ81739.1"/>
    <property type="molecule type" value="Transcribed_RNA"/>
</dbReference>